<evidence type="ECO:0000256" key="1">
    <source>
        <dbReference type="ARBA" id="ARBA00022598"/>
    </source>
</evidence>
<dbReference type="SUPFAM" id="SSF56091">
    <property type="entry name" value="DNA ligase/mRNA capping enzyme, catalytic domain"/>
    <property type="match status" value="1"/>
</dbReference>
<gene>
    <name evidence="10" type="ORF">SHKM778_19430</name>
</gene>
<reference evidence="10" key="2">
    <citation type="submission" date="2024-07" db="EMBL/GenBank/DDBJ databases">
        <title>Streptomyces haneummycinica sp. nov., a new antibiotic-producing actinobacterium isolated from marine sediment.</title>
        <authorList>
            <person name="Uemura M."/>
            <person name="Hamada M."/>
            <person name="Hirano S."/>
            <person name="Kobayashi K."/>
            <person name="Ohshiro T."/>
            <person name="Kobayashi T."/>
            <person name="Terahara T."/>
        </authorList>
    </citation>
    <scope>NUCLEOTIDE SEQUENCE</scope>
    <source>
        <strain evidence="10">KM77-8</strain>
    </source>
</reference>
<evidence type="ECO:0000256" key="8">
    <source>
        <dbReference type="ARBA" id="ARBA00023204"/>
    </source>
</evidence>
<dbReference type="Gene3D" id="1.10.287.610">
    <property type="entry name" value="Helix hairpin bin"/>
    <property type="match status" value="1"/>
</dbReference>
<evidence type="ECO:0000256" key="5">
    <source>
        <dbReference type="ARBA" id="ARBA00022833"/>
    </source>
</evidence>
<evidence type="ECO:0000256" key="3">
    <source>
        <dbReference type="ARBA" id="ARBA00022723"/>
    </source>
</evidence>
<dbReference type="FunFam" id="1.10.287.610:FF:000002">
    <property type="entry name" value="DNA ligase"/>
    <property type="match status" value="1"/>
</dbReference>
<dbReference type="GO" id="GO:0016874">
    <property type="term" value="F:ligase activity"/>
    <property type="evidence" value="ECO:0007669"/>
    <property type="project" value="UniProtKB-KW"/>
</dbReference>
<dbReference type="AlphaFoldDB" id="A0AAT9HE24"/>
<keyword evidence="7" id="KW-0520">NAD</keyword>
<dbReference type="Pfam" id="PF22745">
    <property type="entry name" value="Nlig-Ia"/>
    <property type="match status" value="1"/>
</dbReference>
<dbReference type="GO" id="GO:0006260">
    <property type="term" value="P:DNA replication"/>
    <property type="evidence" value="ECO:0007669"/>
    <property type="project" value="UniProtKB-KW"/>
</dbReference>
<dbReference type="GO" id="GO:0046872">
    <property type="term" value="F:metal ion binding"/>
    <property type="evidence" value="ECO:0007669"/>
    <property type="project" value="UniProtKB-KW"/>
</dbReference>
<evidence type="ECO:0000256" key="7">
    <source>
        <dbReference type="ARBA" id="ARBA00023027"/>
    </source>
</evidence>
<keyword evidence="8" id="KW-0234">DNA repair</keyword>
<evidence type="ECO:0000256" key="9">
    <source>
        <dbReference type="SAM" id="MobiDB-lite"/>
    </source>
</evidence>
<dbReference type="EMBL" id="AP035768">
    <property type="protein sequence ID" value="BFO15555.1"/>
    <property type="molecule type" value="Genomic_DNA"/>
</dbReference>
<sequence>MAGDQQAETTSVPAEAREQHARLAERIEEHRFRYYVNDAPVISDADFDRLLRELEALEEEYPELRTPDSPTQKVAGAYETEFTSVEHPRACSPSTTRSTTTTSPPGRSASTANWARRSTTSCAN</sequence>
<proteinExistence type="predicted"/>
<keyword evidence="3" id="KW-0479">Metal-binding</keyword>
<evidence type="ECO:0000256" key="2">
    <source>
        <dbReference type="ARBA" id="ARBA00022705"/>
    </source>
</evidence>
<dbReference type="GO" id="GO:0006281">
    <property type="term" value="P:DNA repair"/>
    <property type="evidence" value="ECO:0007669"/>
    <property type="project" value="UniProtKB-KW"/>
</dbReference>
<feature type="region of interest" description="Disordered" evidence="9">
    <location>
        <begin position="1"/>
        <end position="21"/>
    </location>
</feature>
<accession>A0AAT9HE24</accession>
<evidence type="ECO:0000256" key="4">
    <source>
        <dbReference type="ARBA" id="ARBA00022763"/>
    </source>
</evidence>
<reference evidence="10" key="1">
    <citation type="submission" date="2024-06" db="EMBL/GenBank/DDBJ databases">
        <authorList>
            <consortium name="consrtm"/>
            <person name="Uemura M."/>
            <person name="Terahara T."/>
        </authorList>
    </citation>
    <scope>NUCLEOTIDE SEQUENCE</scope>
    <source>
        <strain evidence="10">KM77-8</strain>
    </source>
</reference>
<keyword evidence="6" id="KW-0460">Magnesium</keyword>
<keyword evidence="4" id="KW-0227">DNA damage</keyword>
<keyword evidence="2" id="KW-0235">DNA replication</keyword>
<feature type="region of interest" description="Disordered" evidence="9">
    <location>
        <begin position="81"/>
        <end position="124"/>
    </location>
</feature>
<keyword evidence="1" id="KW-0436">Ligase</keyword>
<evidence type="ECO:0000256" key="6">
    <source>
        <dbReference type="ARBA" id="ARBA00022842"/>
    </source>
</evidence>
<protein>
    <recommendedName>
        <fullName evidence="11">NAD-dependent DNA ligase adenylation domain-containing protein</fullName>
    </recommendedName>
</protein>
<feature type="compositionally biased region" description="Low complexity" evidence="9">
    <location>
        <begin position="90"/>
        <end position="112"/>
    </location>
</feature>
<keyword evidence="5" id="KW-0862">Zinc</keyword>
<organism evidence="10">
    <name type="scientific">Streptomyces haneummycinicus</name>
    <dbReference type="NCBI Taxonomy" id="3074435"/>
    <lineage>
        <taxon>Bacteria</taxon>
        <taxon>Bacillati</taxon>
        <taxon>Actinomycetota</taxon>
        <taxon>Actinomycetes</taxon>
        <taxon>Kitasatosporales</taxon>
        <taxon>Streptomycetaceae</taxon>
        <taxon>Streptomyces</taxon>
    </lineage>
</organism>
<name>A0AAT9HE24_9ACTN</name>
<feature type="compositionally biased region" description="Polar residues" evidence="9">
    <location>
        <begin position="1"/>
        <end position="12"/>
    </location>
</feature>
<evidence type="ECO:0008006" key="11">
    <source>
        <dbReference type="Google" id="ProtNLM"/>
    </source>
</evidence>
<evidence type="ECO:0000313" key="10">
    <source>
        <dbReference type="EMBL" id="BFO15555.1"/>
    </source>
</evidence>